<keyword evidence="3" id="KW-0349">Heme</keyword>
<dbReference type="RefSeq" id="XP_024677083.1">
    <property type="nucleotide sequence ID" value="XM_024831430.1"/>
</dbReference>
<evidence type="ECO:0000313" key="9">
    <source>
        <dbReference type="EMBL" id="PKX88488.1"/>
    </source>
</evidence>
<keyword evidence="8" id="KW-0472">Membrane</keyword>
<evidence type="ECO:0000256" key="7">
    <source>
        <dbReference type="ARBA" id="ARBA00023033"/>
    </source>
</evidence>
<keyword evidence="7" id="KW-0503">Monooxygenase</keyword>
<evidence type="ECO:0000256" key="2">
    <source>
        <dbReference type="ARBA" id="ARBA00010617"/>
    </source>
</evidence>
<comment type="caution">
    <text evidence="9">The sequence shown here is derived from an EMBL/GenBank/DDBJ whole genome shotgun (WGS) entry which is preliminary data.</text>
</comment>
<gene>
    <name evidence="9" type="ORF">P174DRAFT_508183</name>
</gene>
<comment type="cofactor">
    <cofactor evidence="1">
        <name>heme</name>
        <dbReference type="ChEBI" id="CHEBI:30413"/>
    </cofactor>
</comment>
<dbReference type="STRING" id="1392255.A0A2I1BSW7"/>
<organism evidence="9 10">
    <name type="scientific">Aspergillus novofumigatus (strain IBT 16806)</name>
    <dbReference type="NCBI Taxonomy" id="1392255"/>
    <lineage>
        <taxon>Eukaryota</taxon>
        <taxon>Fungi</taxon>
        <taxon>Dikarya</taxon>
        <taxon>Ascomycota</taxon>
        <taxon>Pezizomycotina</taxon>
        <taxon>Eurotiomycetes</taxon>
        <taxon>Eurotiomycetidae</taxon>
        <taxon>Eurotiales</taxon>
        <taxon>Aspergillaceae</taxon>
        <taxon>Aspergillus</taxon>
        <taxon>Aspergillus subgen. Fumigati</taxon>
    </lineage>
</organism>
<evidence type="ECO:0000313" key="10">
    <source>
        <dbReference type="Proteomes" id="UP000234474"/>
    </source>
</evidence>
<dbReference type="AlphaFoldDB" id="A0A2I1BSW7"/>
<evidence type="ECO:0000256" key="3">
    <source>
        <dbReference type="ARBA" id="ARBA00022617"/>
    </source>
</evidence>
<dbReference type="PANTHER" id="PTHR46206">
    <property type="entry name" value="CYTOCHROME P450"/>
    <property type="match status" value="1"/>
</dbReference>
<dbReference type="Proteomes" id="UP000234474">
    <property type="component" value="Unassembled WGS sequence"/>
</dbReference>
<keyword evidence="10" id="KW-1185">Reference proteome</keyword>
<comment type="similarity">
    <text evidence="2">Belongs to the cytochrome P450 family.</text>
</comment>
<reference evidence="10" key="1">
    <citation type="journal article" date="2018" name="Proc. Natl. Acad. Sci. U.S.A.">
        <title>Linking secondary metabolites to gene clusters through genome sequencing of six diverse Aspergillus species.</title>
        <authorList>
            <person name="Kaerboelling I."/>
            <person name="Vesth T.C."/>
            <person name="Frisvad J.C."/>
            <person name="Nybo J.L."/>
            <person name="Theobald S."/>
            <person name="Kuo A."/>
            <person name="Bowyer P."/>
            <person name="Matsuda Y."/>
            <person name="Mondo S."/>
            <person name="Lyhne E.K."/>
            <person name="Kogle M.E."/>
            <person name="Clum A."/>
            <person name="Lipzen A."/>
            <person name="Salamov A."/>
            <person name="Ngan C.Y."/>
            <person name="Daum C."/>
            <person name="Chiniquy J."/>
            <person name="Barry K."/>
            <person name="LaButti K."/>
            <person name="Haridas S."/>
            <person name="Simmons B.A."/>
            <person name="Magnuson J.K."/>
            <person name="Mortensen U.H."/>
            <person name="Larsen T.O."/>
            <person name="Grigoriev I.V."/>
            <person name="Baker S.E."/>
            <person name="Andersen M.R."/>
        </authorList>
    </citation>
    <scope>NUCLEOTIDE SEQUENCE [LARGE SCALE GENOMIC DNA]</scope>
    <source>
        <strain evidence="10">IBT 16806</strain>
    </source>
</reference>
<keyword evidence="8" id="KW-0812">Transmembrane</keyword>
<accession>A0A2I1BSW7</accession>
<evidence type="ECO:0000256" key="5">
    <source>
        <dbReference type="ARBA" id="ARBA00023002"/>
    </source>
</evidence>
<keyword evidence="6" id="KW-0408">Iron</keyword>
<evidence type="ECO:0000256" key="1">
    <source>
        <dbReference type="ARBA" id="ARBA00001971"/>
    </source>
</evidence>
<keyword evidence="8" id="KW-1133">Transmembrane helix</keyword>
<evidence type="ECO:0000256" key="4">
    <source>
        <dbReference type="ARBA" id="ARBA00022723"/>
    </source>
</evidence>
<dbReference type="GeneID" id="36538767"/>
<keyword evidence="5" id="KW-0560">Oxidoreductase</keyword>
<evidence type="ECO:0000256" key="8">
    <source>
        <dbReference type="SAM" id="Phobius"/>
    </source>
</evidence>
<proteinExistence type="inferred from homology"/>
<dbReference type="VEuPathDB" id="FungiDB:P174DRAFT_508183"/>
<dbReference type="GO" id="GO:0019748">
    <property type="term" value="P:secondary metabolic process"/>
    <property type="evidence" value="ECO:0007669"/>
    <property type="project" value="UniProtKB-ARBA"/>
</dbReference>
<evidence type="ECO:0000256" key="6">
    <source>
        <dbReference type="ARBA" id="ARBA00023004"/>
    </source>
</evidence>
<feature type="transmembrane region" description="Helical" evidence="8">
    <location>
        <begin position="6"/>
        <end position="31"/>
    </location>
</feature>
<dbReference type="GO" id="GO:0046872">
    <property type="term" value="F:metal ion binding"/>
    <property type="evidence" value="ECO:0007669"/>
    <property type="project" value="UniProtKB-KW"/>
</dbReference>
<dbReference type="PANTHER" id="PTHR46206:SF2">
    <property type="entry name" value="CYTOCHROME P450 MONOOXYGENASE AUSG-RELATED"/>
    <property type="match status" value="1"/>
</dbReference>
<keyword evidence="4" id="KW-0479">Metal-binding</keyword>
<sequence length="167" mass="18652">MAFDLITSLLSLEAAGVAWLLMLSTATILIISSQTSYSIGGKGPFGFRGYHARRRYRIPSACHSALLTVFHADVVRISTPDRPLLVLAPKFANEFSNHPALRFQKYLESVFHPHTSGLEVFQELARNDVLPDSIRGKLNRNLNKIVQSLLPKVATPLKEHWTDDAGW</sequence>
<name>A0A2I1BSW7_ASPN1</name>
<protein>
    <submittedName>
        <fullName evidence="9">Uncharacterized protein</fullName>
    </submittedName>
</protein>
<dbReference type="EMBL" id="MSZS01000014">
    <property type="protein sequence ID" value="PKX88488.1"/>
    <property type="molecule type" value="Genomic_DNA"/>
</dbReference>
<dbReference type="GO" id="GO:0004497">
    <property type="term" value="F:monooxygenase activity"/>
    <property type="evidence" value="ECO:0007669"/>
    <property type="project" value="UniProtKB-KW"/>
</dbReference>